<name>A0A8B6EYV2_MYTGA</name>
<evidence type="ECO:0000313" key="2">
    <source>
        <dbReference type="EMBL" id="VDI40914.1"/>
    </source>
</evidence>
<feature type="transmembrane region" description="Helical" evidence="1">
    <location>
        <begin position="628"/>
        <end position="651"/>
    </location>
</feature>
<keyword evidence="1" id="KW-0812">Transmembrane</keyword>
<dbReference type="Proteomes" id="UP000596742">
    <property type="component" value="Unassembled WGS sequence"/>
</dbReference>
<dbReference type="OrthoDB" id="6117338at2759"/>
<proteinExistence type="predicted"/>
<keyword evidence="1" id="KW-0472">Membrane</keyword>
<keyword evidence="3" id="KW-1185">Reference proteome</keyword>
<gene>
    <name evidence="2" type="ORF">MGAL_10B035873</name>
</gene>
<comment type="caution">
    <text evidence="2">The sequence shown here is derived from an EMBL/GenBank/DDBJ whole genome shotgun (WGS) entry which is preliminary data.</text>
</comment>
<feature type="transmembrane region" description="Helical" evidence="1">
    <location>
        <begin position="590"/>
        <end position="607"/>
    </location>
</feature>
<dbReference type="AlphaFoldDB" id="A0A8B6EYV2"/>
<protein>
    <submittedName>
        <fullName evidence="2">Uncharacterized protein</fullName>
    </submittedName>
</protein>
<feature type="transmembrane region" description="Helical" evidence="1">
    <location>
        <begin position="657"/>
        <end position="674"/>
    </location>
</feature>
<sequence>MDQITQTTETVNSLTNAPKACPDNIAKFWKTTTGDLQALGMHLDDPITVTFGIKKFPVIDTKISNPVQAAANNLGGGHHAVILKLEDKDKCAFKLELIVDEDVCSVKKNFKCPNEECNFQTSFFSKLTNHHFLEHVGPEGENIHYECCGHAFRNFQSYCQHQYTNHSTKGEIQLKFDHIRENNFENFLDHVQYFGAYKKSTTLRQVMQCAVDIILNFGRYWVYCWNCQDFATWFLVLVGVPLRNVDPTLADKLTGSGTKVNARSIQQSKESYLYKTHNELEMHDLTDWKGGTICDESECKFLPPMSLEALIRHTKVAHNGDTISGSSMDDIFDDFLYTVSGSHMDINLDVKVKRKYSLYQLRGTDVCSHTSIVFSPWTSSIESNIHKYDFYHTAEMVIDGTKRKPLVRPITEERHVENLRYICDIDISTEELLDYMNVIYKITFKYSSDESCMAFFVNLLAALRYFRERKIVVSSVNEGLLAEYENYRRLTDIKKRRNALLKIIEFFSLNQEFQGEIQVWKSSFIYDFPKCSTKTSSEKLKVYANAIKHLTATKFNEMQRSGREKWVSLHPLISMFLMSFNTIGELFLPMYFVFTVLLILSFGLPLLPKKDMNGLKLCLQYIRQPHEWLNIPAIVRNLMLIISLIVLAYEAVKDDSVLMSAFIMQYLWIICITLEEDIYKRVLTFHEMTLKNVPKRIVQLIHLGIRNNLFRFPVAVVLVIPLSSCPVLKNLIPEIEIASKKICYKVNG</sequence>
<reference evidence="2" key="1">
    <citation type="submission" date="2018-11" db="EMBL/GenBank/DDBJ databases">
        <authorList>
            <person name="Alioto T."/>
            <person name="Alioto T."/>
        </authorList>
    </citation>
    <scope>NUCLEOTIDE SEQUENCE</scope>
</reference>
<dbReference type="EMBL" id="UYJE01005854">
    <property type="protein sequence ID" value="VDI40914.1"/>
    <property type="molecule type" value="Genomic_DNA"/>
</dbReference>
<evidence type="ECO:0000256" key="1">
    <source>
        <dbReference type="SAM" id="Phobius"/>
    </source>
</evidence>
<accession>A0A8B6EYV2</accession>
<organism evidence="2 3">
    <name type="scientific">Mytilus galloprovincialis</name>
    <name type="common">Mediterranean mussel</name>
    <dbReference type="NCBI Taxonomy" id="29158"/>
    <lineage>
        <taxon>Eukaryota</taxon>
        <taxon>Metazoa</taxon>
        <taxon>Spiralia</taxon>
        <taxon>Lophotrochozoa</taxon>
        <taxon>Mollusca</taxon>
        <taxon>Bivalvia</taxon>
        <taxon>Autobranchia</taxon>
        <taxon>Pteriomorphia</taxon>
        <taxon>Mytilida</taxon>
        <taxon>Mytiloidea</taxon>
        <taxon>Mytilidae</taxon>
        <taxon>Mytilinae</taxon>
        <taxon>Mytilus</taxon>
    </lineage>
</organism>
<evidence type="ECO:0000313" key="3">
    <source>
        <dbReference type="Proteomes" id="UP000596742"/>
    </source>
</evidence>
<keyword evidence="1" id="KW-1133">Transmembrane helix</keyword>